<dbReference type="Proteomes" id="UP000587415">
    <property type="component" value="Unassembled WGS sequence"/>
</dbReference>
<dbReference type="CDD" id="cd10567">
    <property type="entry name" value="SWIB-MDM2_like"/>
    <property type="match status" value="1"/>
</dbReference>
<dbReference type="PROSITE" id="PS51925">
    <property type="entry name" value="SWIB_MDM2"/>
    <property type="match status" value="1"/>
</dbReference>
<dbReference type="InterPro" id="IPR036885">
    <property type="entry name" value="SWIB_MDM2_dom_sf"/>
</dbReference>
<dbReference type="RefSeq" id="WP_168045234.1">
    <property type="nucleotide sequence ID" value="NZ_JAATJM010000001.1"/>
</dbReference>
<dbReference type="AlphaFoldDB" id="A0A7X6BLV0"/>
<proteinExistence type="predicted"/>
<gene>
    <name evidence="3" type="ORF">GGQ87_000601</name>
</gene>
<dbReference type="EMBL" id="JAATJM010000001">
    <property type="protein sequence ID" value="NJC40343.1"/>
    <property type="molecule type" value="Genomic_DNA"/>
</dbReference>
<evidence type="ECO:0000256" key="1">
    <source>
        <dbReference type="SAM" id="MobiDB-lite"/>
    </source>
</evidence>
<name>A0A7X6BLV0_9CAUL</name>
<dbReference type="InterPro" id="IPR019835">
    <property type="entry name" value="SWIB_domain"/>
</dbReference>
<accession>A0A7X6BLV0</accession>
<feature type="region of interest" description="Disordered" evidence="1">
    <location>
        <begin position="1"/>
        <end position="22"/>
    </location>
</feature>
<evidence type="ECO:0000313" key="4">
    <source>
        <dbReference type="Proteomes" id="UP000587415"/>
    </source>
</evidence>
<dbReference type="SUPFAM" id="SSF47592">
    <property type="entry name" value="SWIB/MDM2 domain"/>
    <property type="match status" value="1"/>
</dbReference>
<feature type="domain" description="DM2" evidence="2">
    <location>
        <begin position="15"/>
        <end position="89"/>
    </location>
</feature>
<dbReference type="Gene3D" id="1.10.245.10">
    <property type="entry name" value="SWIB/MDM2 domain"/>
    <property type="match status" value="1"/>
</dbReference>
<sequence>MAQNEGPGAGEENDGLHRPLNLSEELSEVVGDGPMGRADVVSGLWDYIKKNDLQDGQEIKADDKLKAVFGKERFTMFEMNEILSDHLQEAD</sequence>
<evidence type="ECO:0000313" key="3">
    <source>
        <dbReference type="EMBL" id="NJC40343.1"/>
    </source>
</evidence>
<dbReference type="SMART" id="SM00151">
    <property type="entry name" value="SWIB"/>
    <property type="match status" value="1"/>
</dbReference>
<dbReference type="InterPro" id="IPR003121">
    <property type="entry name" value="SWIB_MDM2_domain"/>
</dbReference>
<comment type="caution">
    <text evidence="3">The sequence shown here is derived from an EMBL/GenBank/DDBJ whole genome shotgun (WGS) entry which is preliminary data.</text>
</comment>
<protein>
    <submittedName>
        <fullName evidence="3">Chromatin remodeling complex protein RSC6</fullName>
    </submittedName>
</protein>
<evidence type="ECO:0000259" key="2">
    <source>
        <dbReference type="PROSITE" id="PS51925"/>
    </source>
</evidence>
<organism evidence="3 4">
    <name type="scientific">Brevundimonas alba</name>
    <dbReference type="NCBI Taxonomy" id="74314"/>
    <lineage>
        <taxon>Bacteria</taxon>
        <taxon>Pseudomonadati</taxon>
        <taxon>Pseudomonadota</taxon>
        <taxon>Alphaproteobacteria</taxon>
        <taxon>Caulobacterales</taxon>
        <taxon>Caulobacteraceae</taxon>
        <taxon>Brevundimonas</taxon>
    </lineage>
</organism>
<reference evidence="3 4" key="1">
    <citation type="submission" date="2020-03" db="EMBL/GenBank/DDBJ databases">
        <title>Genomic Encyclopedia of Type Strains, Phase IV (KMG-IV): sequencing the most valuable type-strain genomes for metagenomic binning, comparative biology and taxonomic classification.</title>
        <authorList>
            <person name="Goeker M."/>
        </authorList>
    </citation>
    <scope>NUCLEOTIDE SEQUENCE [LARGE SCALE GENOMIC DNA]</scope>
    <source>
        <strain evidence="3 4">DSM 4736</strain>
    </source>
</reference>
<keyword evidence="4" id="KW-1185">Reference proteome</keyword>
<dbReference type="PANTHER" id="PTHR13844">
    <property type="entry name" value="SWI/SNF-RELATED MATRIX-ASSOCIATED ACTIN-DEPENDENT REGULATOR OF CHROMATIN SUBFAMILY D"/>
    <property type="match status" value="1"/>
</dbReference>
<dbReference type="Pfam" id="PF02201">
    <property type="entry name" value="SWIB"/>
    <property type="match status" value="1"/>
</dbReference>